<dbReference type="EMBL" id="CP047156">
    <property type="protein sequence ID" value="QHC01747.1"/>
    <property type="molecule type" value="Genomic_DNA"/>
</dbReference>
<gene>
    <name evidence="5" type="ORF">EK0264_16640</name>
</gene>
<dbReference type="InterPro" id="IPR036249">
    <property type="entry name" value="Thioredoxin-like_sf"/>
</dbReference>
<keyword evidence="2" id="KW-0676">Redox-active center</keyword>
<dbReference type="Pfam" id="PF00085">
    <property type="entry name" value="Thioredoxin"/>
    <property type="match status" value="1"/>
</dbReference>
<reference evidence="5 6" key="1">
    <citation type="journal article" date="2018" name="Int. J. Syst. Evol. Microbiol.">
        <title>Epidermidibacterium keratini gen. nov., sp. nov., a member of the family Sporichthyaceae, isolated from keratin epidermis.</title>
        <authorList>
            <person name="Lee D.G."/>
            <person name="Trujillo M.E."/>
            <person name="Kang S."/>
            <person name="Nam J.J."/>
            <person name="Kim Y.J."/>
        </authorList>
    </citation>
    <scope>NUCLEOTIDE SEQUENCE [LARGE SCALE GENOMIC DNA]</scope>
    <source>
        <strain evidence="5 6">EPI-7</strain>
    </source>
</reference>
<dbReference type="GO" id="GO:0005737">
    <property type="term" value="C:cytoplasm"/>
    <property type="evidence" value="ECO:0007669"/>
    <property type="project" value="TreeGrafter"/>
</dbReference>
<accession>A0A7L4YT92</accession>
<dbReference type="OrthoDB" id="5181746at2"/>
<dbReference type="GO" id="GO:0006950">
    <property type="term" value="P:response to stress"/>
    <property type="evidence" value="ECO:0007669"/>
    <property type="project" value="UniProtKB-ARBA"/>
</dbReference>
<feature type="compositionally biased region" description="Low complexity" evidence="3">
    <location>
        <begin position="36"/>
        <end position="46"/>
    </location>
</feature>
<dbReference type="SUPFAM" id="SSF52833">
    <property type="entry name" value="Thioredoxin-like"/>
    <property type="match status" value="1"/>
</dbReference>
<dbReference type="CDD" id="cd02956">
    <property type="entry name" value="ybbN"/>
    <property type="match status" value="1"/>
</dbReference>
<dbReference type="PANTHER" id="PTHR45663">
    <property type="entry name" value="GEO12009P1"/>
    <property type="match status" value="1"/>
</dbReference>
<evidence type="ECO:0000259" key="4">
    <source>
        <dbReference type="PROSITE" id="PS51352"/>
    </source>
</evidence>
<feature type="domain" description="Thioredoxin" evidence="4">
    <location>
        <begin position="48"/>
        <end position="170"/>
    </location>
</feature>
<dbReference type="KEGG" id="eke:EK0264_16640"/>
<organism evidence="5 6">
    <name type="scientific">Epidermidibacterium keratini</name>
    <dbReference type="NCBI Taxonomy" id="1891644"/>
    <lineage>
        <taxon>Bacteria</taxon>
        <taxon>Bacillati</taxon>
        <taxon>Actinomycetota</taxon>
        <taxon>Actinomycetes</taxon>
        <taxon>Sporichthyales</taxon>
        <taxon>Sporichthyaceae</taxon>
        <taxon>Epidermidibacterium</taxon>
    </lineage>
</organism>
<evidence type="ECO:0000313" key="6">
    <source>
        <dbReference type="Proteomes" id="UP000463857"/>
    </source>
</evidence>
<proteinExistence type="inferred from homology"/>
<sequence>MTGPRPNEQQQAAMSAALSGAVDLSGLKARADAQRGGADAGALGAPGAPGGADAPPPPVPTGPNVVAVTEENFQSVIEQSMQVPVILEFYVARADQSQQYGDLFERLAADSDGTWILGKVEVESAMRIAQAMQIQGVPAVRAVFQGQIVAEFDGKQPEDKVREFLKAIVEGTGGTLPEGAGPQEDPRVEEAENAIAEGDLDKAEELYNSLLADDPAHALAKDALKQIQLMRRLGSDPDADVDAVIRDADAAPDDIDKAMKAADLQVAAGEYDAAFGRLLSFVRGTDDDAKEAARARLIELFAIVGNEESAVQKGRRDLASALF</sequence>
<dbReference type="Gene3D" id="3.40.30.10">
    <property type="entry name" value="Glutaredoxin"/>
    <property type="match status" value="1"/>
</dbReference>
<dbReference type="InParanoid" id="A0A7L4YT92"/>
<dbReference type="InterPro" id="IPR011990">
    <property type="entry name" value="TPR-like_helical_dom_sf"/>
</dbReference>
<evidence type="ECO:0000256" key="3">
    <source>
        <dbReference type="SAM" id="MobiDB-lite"/>
    </source>
</evidence>
<name>A0A7L4YT92_9ACTN</name>
<dbReference type="Pfam" id="PF14561">
    <property type="entry name" value="TPR_20"/>
    <property type="match status" value="1"/>
</dbReference>
<dbReference type="AlphaFoldDB" id="A0A7L4YT92"/>
<evidence type="ECO:0000256" key="2">
    <source>
        <dbReference type="ARBA" id="ARBA00023284"/>
    </source>
</evidence>
<dbReference type="PROSITE" id="PS51352">
    <property type="entry name" value="THIOREDOXIN_2"/>
    <property type="match status" value="1"/>
</dbReference>
<dbReference type="GO" id="GO:0015035">
    <property type="term" value="F:protein-disulfide reductase activity"/>
    <property type="evidence" value="ECO:0007669"/>
    <property type="project" value="TreeGrafter"/>
</dbReference>
<comment type="similarity">
    <text evidence="1">Belongs to the thioredoxin family.</text>
</comment>
<dbReference type="Proteomes" id="UP000463857">
    <property type="component" value="Chromosome"/>
</dbReference>
<dbReference type="FunCoup" id="A0A7L4YT92">
    <property type="interactions" value="4"/>
</dbReference>
<dbReference type="Gene3D" id="1.25.40.10">
    <property type="entry name" value="Tetratricopeptide repeat domain"/>
    <property type="match status" value="1"/>
</dbReference>
<dbReference type="InterPro" id="IPR013766">
    <property type="entry name" value="Thioredoxin_domain"/>
</dbReference>
<dbReference type="RefSeq" id="WP_159546871.1">
    <property type="nucleotide sequence ID" value="NZ_CP047156.1"/>
</dbReference>
<dbReference type="PANTHER" id="PTHR45663:SF11">
    <property type="entry name" value="GEO12009P1"/>
    <property type="match status" value="1"/>
</dbReference>
<keyword evidence="6" id="KW-1185">Reference proteome</keyword>
<evidence type="ECO:0000313" key="5">
    <source>
        <dbReference type="EMBL" id="QHC01747.1"/>
    </source>
</evidence>
<feature type="region of interest" description="Disordered" evidence="3">
    <location>
        <begin position="30"/>
        <end position="64"/>
    </location>
</feature>
<protein>
    <submittedName>
        <fullName evidence="5">Tetratricopeptide repeat protein</fullName>
    </submittedName>
</protein>
<evidence type="ECO:0000256" key="1">
    <source>
        <dbReference type="ARBA" id="ARBA00008987"/>
    </source>
</evidence>